<feature type="region of interest" description="Disordered" evidence="1">
    <location>
        <begin position="242"/>
        <end position="273"/>
    </location>
</feature>
<dbReference type="AlphaFoldDB" id="A0AAN7M0T6"/>
<evidence type="ECO:0000313" key="2">
    <source>
        <dbReference type="EMBL" id="KAK4796224.1"/>
    </source>
</evidence>
<sequence length="273" mass="30346">MDTRPSPRSGKGQLVGMADRKNVEALSLGVCSMDDLLLYPEQVGRLENLRLFHQGDVSSIKTLSIEEGTEIKELPDIIYRLRKLKQLSLCECELLEGIPPSIGKLQSLIVLDLRGTQIEALPSSISTMGNLEVHGSYLREIPKLSEILLELYVESEKLEKNGDISRLNNLVYLTLVGGYQVSIPRELKSLISLFITGCVSLEKIEGLFELENLEDIQIDNREVNRDMEEIGTLQARIGRGKSSYGEAGVWDGEEEEDESDGANRRGEVAAVVE</sequence>
<gene>
    <name evidence="2" type="ORF">SAY86_028550</name>
</gene>
<dbReference type="SUPFAM" id="SSF52058">
    <property type="entry name" value="L domain-like"/>
    <property type="match status" value="1"/>
</dbReference>
<dbReference type="PANTHER" id="PTHR47186:SF3">
    <property type="entry name" value="OS09G0267800 PROTEIN"/>
    <property type="match status" value="1"/>
</dbReference>
<dbReference type="PANTHER" id="PTHR47186">
    <property type="entry name" value="LEUCINE-RICH REPEAT-CONTAINING PROTEIN 57"/>
    <property type="match status" value="1"/>
</dbReference>
<dbReference type="Proteomes" id="UP001346149">
    <property type="component" value="Unassembled WGS sequence"/>
</dbReference>
<evidence type="ECO:0000256" key="1">
    <source>
        <dbReference type="SAM" id="MobiDB-lite"/>
    </source>
</evidence>
<dbReference type="EMBL" id="JAXQNO010000006">
    <property type="protein sequence ID" value="KAK4796224.1"/>
    <property type="molecule type" value="Genomic_DNA"/>
</dbReference>
<name>A0AAN7M0T6_TRANT</name>
<evidence type="ECO:0000313" key="3">
    <source>
        <dbReference type="Proteomes" id="UP001346149"/>
    </source>
</evidence>
<accession>A0AAN7M0T6</accession>
<dbReference type="InterPro" id="IPR001611">
    <property type="entry name" value="Leu-rich_rpt"/>
</dbReference>
<feature type="compositionally biased region" description="Acidic residues" evidence="1">
    <location>
        <begin position="251"/>
        <end position="260"/>
    </location>
</feature>
<comment type="caution">
    <text evidence="2">The sequence shown here is derived from an EMBL/GenBank/DDBJ whole genome shotgun (WGS) entry which is preliminary data.</text>
</comment>
<keyword evidence="3" id="KW-1185">Reference proteome</keyword>
<dbReference type="Pfam" id="PF00560">
    <property type="entry name" value="LRR_1"/>
    <property type="match status" value="1"/>
</dbReference>
<reference evidence="2 3" key="1">
    <citation type="journal article" date="2023" name="Hortic Res">
        <title>Pangenome of water caltrop reveals structural variations and asymmetric subgenome divergence after allopolyploidization.</title>
        <authorList>
            <person name="Zhang X."/>
            <person name="Chen Y."/>
            <person name="Wang L."/>
            <person name="Yuan Y."/>
            <person name="Fang M."/>
            <person name="Shi L."/>
            <person name="Lu R."/>
            <person name="Comes H.P."/>
            <person name="Ma Y."/>
            <person name="Chen Y."/>
            <person name="Huang G."/>
            <person name="Zhou Y."/>
            <person name="Zheng Z."/>
            <person name="Qiu Y."/>
        </authorList>
    </citation>
    <scope>NUCLEOTIDE SEQUENCE [LARGE SCALE GENOMIC DNA]</scope>
    <source>
        <strain evidence="2">F231</strain>
    </source>
</reference>
<dbReference type="InterPro" id="IPR032675">
    <property type="entry name" value="LRR_dom_sf"/>
</dbReference>
<organism evidence="2 3">
    <name type="scientific">Trapa natans</name>
    <name type="common">Water chestnut</name>
    <dbReference type="NCBI Taxonomy" id="22666"/>
    <lineage>
        <taxon>Eukaryota</taxon>
        <taxon>Viridiplantae</taxon>
        <taxon>Streptophyta</taxon>
        <taxon>Embryophyta</taxon>
        <taxon>Tracheophyta</taxon>
        <taxon>Spermatophyta</taxon>
        <taxon>Magnoliopsida</taxon>
        <taxon>eudicotyledons</taxon>
        <taxon>Gunneridae</taxon>
        <taxon>Pentapetalae</taxon>
        <taxon>rosids</taxon>
        <taxon>malvids</taxon>
        <taxon>Myrtales</taxon>
        <taxon>Lythraceae</taxon>
        <taxon>Trapa</taxon>
    </lineage>
</organism>
<proteinExistence type="predicted"/>
<protein>
    <submittedName>
        <fullName evidence="2">Uncharacterized protein</fullName>
    </submittedName>
</protein>
<dbReference type="Gene3D" id="3.80.10.10">
    <property type="entry name" value="Ribonuclease Inhibitor"/>
    <property type="match status" value="1"/>
</dbReference>